<feature type="transmembrane region" description="Helical" evidence="8">
    <location>
        <begin position="2637"/>
        <end position="2659"/>
    </location>
</feature>
<evidence type="ECO:0000256" key="1">
    <source>
        <dbReference type="ARBA" id="ARBA00004141"/>
    </source>
</evidence>
<keyword evidence="6" id="KW-0325">Glycoprotein</keyword>
<comment type="subcellular location">
    <subcellularLocation>
        <location evidence="1">Membrane</location>
        <topology evidence="1">Multi-pass membrane protein</topology>
    </subcellularLocation>
</comment>
<dbReference type="InterPro" id="IPR028082">
    <property type="entry name" value="Peripla_BP_I"/>
</dbReference>
<evidence type="ECO:0000259" key="9">
    <source>
        <dbReference type="PROSITE" id="PS50259"/>
    </source>
</evidence>
<evidence type="ECO:0000256" key="7">
    <source>
        <dbReference type="SAM" id="MobiDB-lite"/>
    </source>
</evidence>
<dbReference type="SUPFAM" id="SSF53822">
    <property type="entry name" value="Periplasmic binding protein-like I"/>
    <property type="match status" value="5"/>
</dbReference>
<reference evidence="10 11" key="1">
    <citation type="journal article" date="2021" name="Elife">
        <title>Chloroplast acquisition without the gene transfer in kleptoplastic sea slugs, Plakobranchus ocellatus.</title>
        <authorList>
            <person name="Maeda T."/>
            <person name="Takahashi S."/>
            <person name="Yoshida T."/>
            <person name="Shimamura S."/>
            <person name="Takaki Y."/>
            <person name="Nagai Y."/>
            <person name="Toyoda A."/>
            <person name="Suzuki Y."/>
            <person name="Arimoto A."/>
            <person name="Ishii H."/>
            <person name="Satoh N."/>
            <person name="Nishiyama T."/>
            <person name="Hasebe M."/>
            <person name="Maruyama T."/>
            <person name="Minagawa J."/>
            <person name="Obokata J."/>
            <person name="Shigenobu S."/>
        </authorList>
    </citation>
    <scope>NUCLEOTIDE SEQUENCE [LARGE SCALE GENOMIC DNA]</scope>
</reference>
<dbReference type="Proteomes" id="UP000735302">
    <property type="component" value="Unassembled WGS sequence"/>
</dbReference>
<dbReference type="CDD" id="cd13953">
    <property type="entry name" value="7tm_classC_mGluR-like"/>
    <property type="match status" value="1"/>
</dbReference>
<organism evidence="10 11">
    <name type="scientific">Plakobranchus ocellatus</name>
    <dbReference type="NCBI Taxonomy" id="259542"/>
    <lineage>
        <taxon>Eukaryota</taxon>
        <taxon>Metazoa</taxon>
        <taxon>Spiralia</taxon>
        <taxon>Lophotrochozoa</taxon>
        <taxon>Mollusca</taxon>
        <taxon>Gastropoda</taxon>
        <taxon>Heterobranchia</taxon>
        <taxon>Euthyneura</taxon>
        <taxon>Panpulmonata</taxon>
        <taxon>Sacoglossa</taxon>
        <taxon>Placobranchoidea</taxon>
        <taxon>Plakobranchidae</taxon>
        <taxon>Plakobranchus</taxon>
    </lineage>
</organism>
<feature type="transmembrane region" description="Helical" evidence="8">
    <location>
        <begin position="2745"/>
        <end position="2768"/>
    </location>
</feature>
<keyword evidence="11" id="KW-1185">Reference proteome</keyword>
<feature type="transmembrane region" description="Helical" evidence="8">
    <location>
        <begin position="2830"/>
        <end position="2852"/>
    </location>
</feature>
<dbReference type="Pfam" id="PF01094">
    <property type="entry name" value="ANF_receptor"/>
    <property type="match status" value="5"/>
</dbReference>
<evidence type="ECO:0000256" key="3">
    <source>
        <dbReference type="ARBA" id="ARBA00022989"/>
    </source>
</evidence>
<feature type="transmembrane region" description="Helical" evidence="8">
    <location>
        <begin position="2704"/>
        <end position="2725"/>
    </location>
</feature>
<dbReference type="InterPro" id="IPR000337">
    <property type="entry name" value="GPCR_3"/>
</dbReference>
<keyword evidence="5 10" id="KW-0675">Receptor</keyword>
<evidence type="ECO:0000313" key="11">
    <source>
        <dbReference type="Proteomes" id="UP000735302"/>
    </source>
</evidence>
<evidence type="ECO:0000256" key="8">
    <source>
        <dbReference type="SAM" id="Phobius"/>
    </source>
</evidence>
<evidence type="ECO:0000256" key="5">
    <source>
        <dbReference type="ARBA" id="ARBA00023170"/>
    </source>
</evidence>
<gene>
    <name evidence="10" type="ORF">PoB_003412900</name>
</gene>
<dbReference type="PRINTS" id="PR00248">
    <property type="entry name" value="GPCRMGR"/>
</dbReference>
<feature type="region of interest" description="Disordered" evidence="7">
    <location>
        <begin position="39"/>
        <end position="59"/>
    </location>
</feature>
<accession>A0AAV4AIT2</accession>
<feature type="transmembrane region" description="Helical" evidence="8">
    <location>
        <begin position="2858"/>
        <end position="2877"/>
    </location>
</feature>
<dbReference type="InterPro" id="IPR017978">
    <property type="entry name" value="GPCR_3_C"/>
</dbReference>
<dbReference type="Gene3D" id="3.40.50.2300">
    <property type="match status" value="10"/>
</dbReference>
<feature type="region of interest" description="Disordered" evidence="7">
    <location>
        <begin position="2899"/>
        <end position="2918"/>
    </location>
</feature>
<dbReference type="InterPro" id="IPR050726">
    <property type="entry name" value="mGluR"/>
</dbReference>
<evidence type="ECO:0000256" key="2">
    <source>
        <dbReference type="ARBA" id="ARBA00022692"/>
    </source>
</evidence>
<proteinExistence type="predicted"/>
<dbReference type="Pfam" id="PF00003">
    <property type="entry name" value="7tm_3"/>
    <property type="match status" value="1"/>
</dbReference>
<feature type="domain" description="G-protein coupled receptors family 3 profile" evidence="9">
    <location>
        <begin position="2634"/>
        <end position="2883"/>
    </location>
</feature>
<dbReference type="GO" id="GO:0004930">
    <property type="term" value="F:G protein-coupled receptor activity"/>
    <property type="evidence" value="ECO:0007669"/>
    <property type="project" value="InterPro"/>
</dbReference>
<sequence length="2952" mass="326437">MVALIEADKIQPIIPKLMNYGKDQGGIKNFRREGFHRRFGSPSNKLIKPPPTSSSSSYSAWAGRWSYSCKTTSMALLLPRLSSFVVIFCAFIVLGVIPSWAQQNLRQQTCSRDQTATIQPTATVWIGSILSLNAQGTGGYGCGLPAGSMQTYEAIRWVLELLNKVNETIGSEYVTDYYIPGITLGLKMKNYCANELSAQAAIVDVFPELSGNQEQCTASPNNFTLGIVGPSSSDTAMAVSHAVHKYDIPVISFEATAAQLTAPGMYTNFMRTVAPDGPLIQVIVQVLTKLAWTRLVIVYDSGAYGRSAYSDLHAQLVAQEFCSIAGIMVDDQDLSTAGVAVERVMSAGQNDPSPNNITGVVFFGSPNFAQALVREGNSRLPEAGLLQWLFVDLPLHTQFEASSVYQRGVIIVSAASRIMVEFEDHWVRIDENNPSPENPWFQDWFEQTYNCRFSATGGQRDCMTVFPGNNEEEREAQKRREFQQDQYVEAAVMSIFTYARALRSAQTTKCGGVRGICQALRDMSREEFYEDFLKKVNFTFTALERIPSLSSKQVQPYNEPKHLSFTPDGDVSEPSYYVWNYNDVNTGAGANTFTFRRVGTYISSRLNLNLDSVAVYDTARQTRLQPIPSSSCPTEGCATCLGLPADINYYYQPGDIVINGIFSLHDSGTSPLTCGSMMSANQYQYLQAMIYAVDKVNSDPNVLPNIRLGGLGIDDCSSPILGQAFLAQLQRGNLVVNDANGNPLDPLTIEAYTAAHASPLTVPLAEAMNQLRRPMVGYRAGGSDLDNVMMYPYYVRAVPSVQEEIKAIILLLKRLNWMYVQVMTSPVYYSTDAEKIFRDLGAKAGICIVARHDIGRMPQHVDAALRGVSLNSGTQPVVALLDEMGYRRLLEGLSRNQDIVIGNSFALIATTRMGRDEMVVKGYKTEANNAVSLSYQHSALTSFQTYLRGLNVSTHKANPWFPEWYQAVHMCSLSGADAAMPQCDLSKSVTEGSGFELIYQVDSVINSVYAIARGLDATLTQYCGAGYTSVCTQFLTATNRGQTLLDKIKLVNFPIEDTNPQLNFMFEGNSAALPFEINRYDYDGNALPIRDEFNKVGDANPWSNTLNLFSISSIPLSQTAPTCPLPCLECLYMFNHLNYWYIPGDVVIAAIFDIHYKGSGPYSCGPLRVKNGALYTEVFNFALQRINSGAANVRLNGVTLGGLAFDGCTNPPRASAIINRVHTGMEIHDMSSGRQFMARELMSWLTYDSQTTVDAATLVKTLGMPIVSPGATTMTLDDKSEFSTFFRTIPSDTVVVRGMAEFVREMGWMYVVSLNAPDRASRESRDSFRQLLAGYGICVTASYEFGTDGSMEVIWNSISRGDTQIVAVFADPDLYIEEFLQAKQTGNKNLIFVANRPWGAIAQRNREVTENSVTFALNRTTITDFINYLDSRSPQTMDNPWFRGTYEAIFSCDLPGSFIYGRACSSSASSITTNANWEEDIWTLTTINAVYAVADAVHRTLQQKCGTSYSGLCENFMYASDIQASIMANMDALTFTDITGQFFDFVNREADRGFNFLRYTASGITEEKGHLDRAGALTLNDKDQLVRDYSSIVSACAGDCSECTSTDPNLQDFTMIQGDVYIVGLFDVHKRGSGPFTCGGINDKHGLPLLEAFNFAIEYVNNKTGIFRDKLNGIKLGGIGLDTCQSPSRAANLVANIQSGNLQLSKQGSTVVPRRIEAYIGPMDTESTLRVADILTQLAIPEISYGATGVELLDMDRYSYFLRSVPADDKQARAIVSFLKKFQYNNIQLVSSFDEIGEPGRDEFKKLALANKICVKTEYVAGEHGDVHDDVQAIINQIAQNTEAEVVILWMKNPLPLLEAASAHIMVSQRVQFIATDKWGADPDVLTNPNLRNLLTNRKLIVLDVETADIPRYDEYLETKTPGNYNRNPWFKEYFEDFQNCYWDTPTNTRTQACDRSSTIPRADHYVQDPYVLYVINAVFSAADGIDKALRELCTIGGNLRSGACDLYVTSGERRQEVMKGLRKVNFTDDTHQPFFYTEDGQSDRGFHIYNVTNVDGPGTPFRYENVGSFNDSHFLKLDITYAPTVSALCDADRTNPALTDCVCEFPPDLPSRYMLNKDGGRGLTLVYVGDVHQPSMSYPPGCGHINTGPDLQKLLAFFYAIHRINSNTDLTLPDSIKLDGLALDSCSHGLRLGQDVYNVLSGNPLCDSDTNGQLVSPASVVAFIVDKDSNALPISQMLTHKGVTTISPTAGLMQLQDQFAHPYFLSTRGSYGETATAILSREAGRCIGEVVALPASASLDDARTTLERLSAQVGARAVALFVSPEHLRLLLQASEALGLAGRFVWITPADWSHVGENIRGLEAETAGSLRFESRSAILEDFNNYIRNLTYMNRLGIPEDWFWDIYQTVHQCNLVNMQQSGRIMGRFSQVCTEEERISAGSPLLNQDPGVLHVILAVYAAALGLDNIPDCRDSNLDMAACLQLLDATRNELIRDGIATVEFDVLPELLGDDTFKFSFDDDGNGRGGLVIKNYQASSGDSNYVALPLGSYVDGELTLDMDLYAARNLYTRGTWPTSDCAPGTVCECKLPSGRSWMYAPSDVMDASQIVVGGRYRHPDTGELVYVNKIPSAPDRFEDTWAIIVTILACIGICVSLAVFLYLLVMYPVRGGTSILGYMLSFGIVLLYLTVLAFIAHASRQICGLRRFALGFVYAFVYSSLLVKLVDCWRVRGKDDSYLAKYSKLGRPVGLFLVTIFLVLVQVMINTEWLILKEPDMVRIFYKDQYWPRCTPENFYDEGLVLSLCYVMVLIVVSIGLALLTFTTTKNHRESRWILGILVLSVPCWVIWCTVSILGSVRVRDAAVAIGLLVNATVMLLLVPVRKLYLLHKYNILMEEEEEEAEEEARSQITSSNRGGDYSSVYGRQYDNRAHLHDSASVQGSTRGGLPRSGEASLNY</sequence>
<dbReference type="PROSITE" id="PS50259">
    <property type="entry name" value="G_PROTEIN_RECEP_F3_4"/>
    <property type="match status" value="1"/>
</dbReference>
<evidence type="ECO:0000256" key="6">
    <source>
        <dbReference type="ARBA" id="ARBA00023180"/>
    </source>
</evidence>
<evidence type="ECO:0000313" key="10">
    <source>
        <dbReference type="EMBL" id="GFO07624.1"/>
    </source>
</evidence>
<feature type="region of interest" description="Disordered" evidence="7">
    <location>
        <begin position="2929"/>
        <end position="2952"/>
    </location>
</feature>
<name>A0AAV4AIT2_9GAST</name>
<feature type="transmembrane region" description="Helical" evidence="8">
    <location>
        <begin position="2671"/>
        <end position="2692"/>
    </location>
</feature>
<dbReference type="GO" id="GO:0016020">
    <property type="term" value="C:membrane"/>
    <property type="evidence" value="ECO:0007669"/>
    <property type="project" value="UniProtKB-SubCell"/>
</dbReference>
<feature type="transmembrane region" description="Helical" evidence="8">
    <location>
        <begin position="2797"/>
        <end position="2818"/>
    </location>
</feature>
<keyword evidence="4 8" id="KW-0472">Membrane</keyword>
<feature type="transmembrane region" description="Helical" evidence="8">
    <location>
        <begin position="81"/>
        <end position="101"/>
    </location>
</feature>
<protein>
    <submittedName>
        <fullName evidence="10">Metabotropic glutamate receptor 3</fullName>
    </submittedName>
</protein>
<comment type="caution">
    <text evidence="10">The sequence shown here is derived from an EMBL/GenBank/DDBJ whole genome shotgun (WGS) entry which is preliminary data.</text>
</comment>
<dbReference type="EMBL" id="BLXT01003903">
    <property type="protein sequence ID" value="GFO07624.1"/>
    <property type="molecule type" value="Genomic_DNA"/>
</dbReference>
<keyword evidence="2 8" id="KW-0812">Transmembrane</keyword>
<evidence type="ECO:0000256" key="4">
    <source>
        <dbReference type="ARBA" id="ARBA00023136"/>
    </source>
</evidence>
<dbReference type="InterPro" id="IPR001828">
    <property type="entry name" value="ANF_lig-bd_rcpt"/>
</dbReference>
<dbReference type="PANTHER" id="PTHR24060">
    <property type="entry name" value="METABOTROPIC GLUTAMATE RECEPTOR"/>
    <property type="match status" value="1"/>
</dbReference>
<keyword evidence="3 8" id="KW-1133">Transmembrane helix</keyword>